<dbReference type="Pfam" id="PF13407">
    <property type="entry name" value="Peripla_BP_4"/>
    <property type="match status" value="1"/>
</dbReference>
<dbReference type="InterPro" id="IPR025997">
    <property type="entry name" value="SBP_2_dom"/>
</dbReference>
<reference evidence="5 6" key="1">
    <citation type="submission" date="2018-08" db="EMBL/GenBank/DDBJ databases">
        <title>The first complete genome of Treponema rectale (CHPAT), a commensal spirochete of the bovine rectum.</title>
        <authorList>
            <person name="Staton G.J."/>
            <person name="Clegg S.R."/>
            <person name="Carter S.D."/>
            <person name="Radford A.D."/>
            <person name="Darby A."/>
            <person name="Hall N."/>
            <person name="Birtles R.J."/>
            <person name="Evans N.J."/>
        </authorList>
    </citation>
    <scope>NUCLEOTIDE SEQUENCE [LARGE SCALE GENOMIC DNA]</scope>
    <source>
        <strain evidence="5 6">CHPA</strain>
    </source>
</reference>
<accession>A0A7M1XN71</accession>
<dbReference type="InterPro" id="IPR028082">
    <property type="entry name" value="Peripla_BP_I"/>
</dbReference>
<organism evidence="5 6">
    <name type="scientific">Treponema rectale</name>
    <dbReference type="NCBI Taxonomy" id="744512"/>
    <lineage>
        <taxon>Bacteria</taxon>
        <taxon>Pseudomonadati</taxon>
        <taxon>Spirochaetota</taxon>
        <taxon>Spirochaetia</taxon>
        <taxon>Spirochaetales</taxon>
        <taxon>Treponemataceae</taxon>
        <taxon>Treponema</taxon>
    </lineage>
</organism>
<dbReference type="CDD" id="cd01536">
    <property type="entry name" value="PBP1_ABC_sugar_binding-like"/>
    <property type="match status" value="1"/>
</dbReference>
<dbReference type="SUPFAM" id="SSF53822">
    <property type="entry name" value="Periplasmic binding protein-like I"/>
    <property type="match status" value="1"/>
</dbReference>
<evidence type="ECO:0000313" key="5">
    <source>
        <dbReference type="EMBL" id="QOS40485.1"/>
    </source>
</evidence>
<dbReference type="AlphaFoldDB" id="A0A7M1XN71"/>
<comment type="similarity">
    <text evidence="2">Belongs to the bacterial solute-binding protein 2 family.</text>
</comment>
<evidence type="ECO:0000256" key="3">
    <source>
        <dbReference type="ARBA" id="ARBA00022729"/>
    </source>
</evidence>
<keyword evidence="3" id="KW-0732">Signal</keyword>
<sequence length="338" mass="38414">MQTRLFTLQRTTVKISSIFIQNKETVMKRIFLLLTVCIIQTLAVSCKKQNALIASICFDSNIEWFQEGIQGMEDASSENHIKFISYNSYYDTGMEFQLAEKLVKSHIKAVIISPIDYTKSVPAIDFLKKHGVKVVTWNTFVNYPVDSEVIVNSQKLGEITGTYLKEYVNEHKLSEVKAAFITNNSYTIAKERCNGFKSAVQSLVDSKKIIVKAEINSELTEETKRNVRTLLNDHPDIQLIWCWNQTTLSACLQTLKEMERTDILICGTDLTKSIALEMLRPNSKVLAVSVQNPYLMGYTALENALNTIKGKDVERIVEIPVNLYTSQDLDALEEYIAR</sequence>
<evidence type="ECO:0000313" key="6">
    <source>
        <dbReference type="Proteomes" id="UP000593591"/>
    </source>
</evidence>
<evidence type="ECO:0000256" key="2">
    <source>
        <dbReference type="ARBA" id="ARBA00007639"/>
    </source>
</evidence>
<dbReference type="EMBL" id="CP031517">
    <property type="protein sequence ID" value="QOS40485.1"/>
    <property type="molecule type" value="Genomic_DNA"/>
</dbReference>
<comment type="subcellular location">
    <subcellularLocation>
        <location evidence="1">Cell envelope</location>
    </subcellularLocation>
</comment>
<dbReference type="Proteomes" id="UP000593591">
    <property type="component" value="Chromosome"/>
</dbReference>
<dbReference type="Gene3D" id="3.40.50.2300">
    <property type="match status" value="2"/>
</dbReference>
<dbReference type="GO" id="GO:0030246">
    <property type="term" value="F:carbohydrate binding"/>
    <property type="evidence" value="ECO:0007669"/>
    <property type="project" value="UniProtKB-ARBA"/>
</dbReference>
<dbReference type="KEGG" id="trc:DYE49_08445"/>
<proteinExistence type="inferred from homology"/>
<gene>
    <name evidence="5" type="ORF">DYE49_08445</name>
</gene>
<protein>
    <submittedName>
        <fullName evidence="5">Sugar ABC transporter substrate-binding protein</fullName>
    </submittedName>
</protein>
<dbReference type="GO" id="GO:0030313">
    <property type="term" value="C:cell envelope"/>
    <property type="evidence" value="ECO:0007669"/>
    <property type="project" value="UniProtKB-SubCell"/>
</dbReference>
<dbReference type="PANTHER" id="PTHR46847:SF1">
    <property type="entry name" value="D-ALLOSE-BINDING PERIPLASMIC PROTEIN-RELATED"/>
    <property type="match status" value="1"/>
</dbReference>
<dbReference type="PANTHER" id="PTHR46847">
    <property type="entry name" value="D-ALLOSE-BINDING PERIPLASMIC PROTEIN-RELATED"/>
    <property type="match status" value="1"/>
</dbReference>
<evidence type="ECO:0000256" key="1">
    <source>
        <dbReference type="ARBA" id="ARBA00004196"/>
    </source>
</evidence>
<feature type="domain" description="Periplasmic binding protein" evidence="4">
    <location>
        <begin position="58"/>
        <end position="311"/>
    </location>
</feature>
<evidence type="ECO:0000259" key="4">
    <source>
        <dbReference type="Pfam" id="PF13407"/>
    </source>
</evidence>
<name>A0A7M1XN71_9SPIR</name>